<dbReference type="eggNOG" id="KOG3178">
    <property type="taxonomic scope" value="Eukaryota"/>
</dbReference>
<dbReference type="AlphaFoldDB" id="G2QJ61"/>
<proteinExistence type="predicted"/>
<dbReference type="Pfam" id="PF00891">
    <property type="entry name" value="Methyltransf_2"/>
    <property type="match status" value="1"/>
</dbReference>
<dbReference type="InterPro" id="IPR029063">
    <property type="entry name" value="SAM-dependent_MTases_sf"/>
</dbReference>
<dbReference type="HOGENOM" id="CLU_005533_0_1_1"/>
<sequence length="497" mass="54775">MNGTNGTQAKTHGGALDQTSIQLLQLSGLIQTWVANYIAAKNDPGAESQGSLPSKPLYDARRTLLAAAGMLTELVSDPSSRIIEVALQQFEARSLHLAAATRVPDLLAERGEMGIDELSARVGVEKKKLSRVLRCLCSIHLFSEPREDVFANNRITAALVGNDPLRAYVLLGGQDVYTASDYLPRTLRDPVKGPSYAVEVTPFQDAVGGTKAPRWTWLEERPTIRDLLDGRNGPDGKPSPYPGNFGTEIRMLAEKVAAGHSDQERVPRPEHGLFGLAMVGGGRVFGEAHLYDFPWASLGSATVVDVGGGMGGFALQLSHIYPDLEFVIQDRGPVLEQGETELWPRENPAALRAGRVKFQQHDFFDENPVKGADVYWLRYIIHDWSDDYCVDILRAIRAAMGPRSRILICDQVMNTTGGCAELPSAPAPLPANYGYYTRYSHTRDLTVMSLINGIERKPTEFRDLVERAGLHLNRFWECRSQVGLVEVVLPDSELRRS</sequence>
<dbReference type="SUPFAM" id="SSF53335">
    <property type="entry name" value="S-adenosyl-L-methionine-dependent methyltransferases"/>
    <property type="match status" value="1"/>
</dbReference>
<dbReference type="GO" id="GO:0032259">
    <property type="term" value="P:methylation"/>
    <property type="evidence" value="ECO:0007669"/>
    <property type="project" value="UniProtKB-KW"/>
</dbReference>
<feature type="domain" description="O-methyltransferase dimerisation" evidence="5">
    <location>
        <begin position="95"/>
        <end position="160"/>
    </location>
</feature>
<protein>
    <submittedName>
        <fullName evidence="6">Uncharacterized protein</fullName>
    </submittedName>
</protein>
<dbReference type="InterPro" id="IPR036388">
    <property type="entry name" value="WH-like_DNA-bd_sf"/>
</dbReference>
<organism evidence="6 7">
    <name type="scientific">Thermothelomyces thermophilus (strain ATCC 42464 / BCRC 31852 / DSM 1799)</name>
    <name type="common">Sporotrichum thermophile</name>
    <dbReference type="NCBI Taxonomy" id="573729"/>
    <lineage>
        <taxon>Eukaryota</taxon>
        <taxon>Fungi</taxon>
        <taxon>Dikarya</taxon>
        <taxon>Ascomycota</taxon>
        <taxon>Pezizomycotina</taxon>
        <taxon>Sordariomycetes</taxon>
        <taxon>Sordariomycetidae</taxon>
        <taxon>Sordariales</taxon>
        <taxon>Chaetomiaceae</taxon>
        <taxon>Thermothelomyces</taxon>
    </lineage>
</organism>
<evidence type="ECO:0000256" key="2">
    <source>
        <dbReference type="ARBA" id="ARBA00022679"/>
    </source>
</evidence>
<dbReference type="GO" id="GO:0008171">
    <property type="term" value="F:O-methyltransferase activity"/>
    <property type="evidence" value="ECO:0007669"/>
    <property type="project" value="InterPro"/>
</dbReference>
<dbReference type="InterPro" id="IPR001077">
    <property type="entry name" value="COMT_C"/>
</dbReference>
<reference evidence="6 7" key="1">
    <citation type="journal article" date="2011" name="Nat. Biotechnol.">
        <title>Comparative genomic analysis of the thermophilic biomass-degrading fungi Myceliophthora thermophila and Thielavia terrestris.</title>
        <authorList>
            <person name="Berka R.M."/>
            <person name="Grigoriev I.V."/>
            <person name="Otillar R."/>
            <person name="Salamov A."/>
            <person name="Grimwood J."/>
            <person name="Reid I."/>
            <person name="Ishmael N."/>
            <person name="John T."/>
            <person name="Darmond C."/>
            <person name="Moisan M.-C."/>
            <person name="Henrissat B."/>
            <person name="Coutinho P.M."/>
            <person name="Lombard V."/>
            <person name="Natvig D.O."/>
            <person name="Lindquist E."/>
            <person name="Schmutz J."/>
            <person name="Lucas S."/>
            <person name="Harris P."/>
            <person name="Powlowski J."/>
            <person name="Bellemare A."/>
            <person name="Taylor D."/>
            <person name="Butler G."/>
            <person name="de Vries R.P."/>
            <person name="Allijn I.E."/>
            <person name="van den Brink J."/>
            <person name="Ushinsky S."/>
            <person name="Storms R."/>
            <person name="Powell A.J."/>
            <person name="Paulsen I.T."/>
            <person name="Elbourne L.D.H."/>
            <person name="Baker S.E."/>
            <person name="Magnuson J."/>
            <person name="LaBoissiere S."/>
            <person name="Clutterbuck A.J."/>
            <person name="Martinez D."/>
            <person name="Wogulis M."/>
            <person name="de Leon A.L."/>
            <person name="Rey M.W."/>
            <person name="Tsang A."/>
        </authorList>
    </citation>
    <scope>NUCLEOTIDE SEQUENCE [LARGE SCALE GENOMIC DNA]</scope>
    <source>
        <strain evidence="7">ATCC 42464 / BCRC 31852 / DSM 1799</strain>
    </source>
</reference>
<dbReference type="InterPro" id="IPR016461">
    <property type="entry name" value="COMT-like"/>
</dbReference>
<dbReference type="VEuPathDB" id="FungiDB:MYCTH_2066662"/>
<name>G2QJ61_THET4</name>
<dbReference type="PANTHER" id="PTHR43712">
    <property type="entry name" value="PUTATIVE (AFU_ORTHOLOGUE AFUA_4G14580)-RELATED"/>
    <property type="match status" value="1"/>
</dbReference>
<dbReference type="Gene3D" id="3.40.50.150">
    <property type="entry name" value="Vaccinia Virus protein VP39"/>
    <property type="match status" value="1"/>
</dbReference>
<dbReference type="KEGG" id="mtm:MYCTH_2066662"/>
<feature type="domain" description="O-methyltransferase C-terminal" evidence="4">
    <location>
        <begin position="301"/>
        <end position="470"/>
    </location>
</feature>
<dbReference type="PROSITE" id="PS51683">
    <property type="entry name" value="SAM_OMT_II"/>
    <property type="match status" value="1"/>
</dbReference>
<dbReference type="SUPFAM" id="SSF46785">
    <property type="entry name" value="Winged helix' DNA-binding domain"/>
    <property type="match status" value="1"/>
</dbReference>
<dbReference type="EMBL" id="CP003006">
    <property type="protein sequence ID" value="AEO59636.1"/>
    <property type="molecule type" value="Genomic_DNA"/>
</dbReference>
<dbReference type="Proteomes" id="UP000007322">
    <property type="component" value="Chromosome 5"/>
</dbReference>
<keyword evidence="1" id="KW-0489">Methyltransferase</keyword>
<dbReference type="PANTHER" id="PTHR43712:SF2">
    <property type="entry name" value="O-METHYLTRANSFERASE CICE"/>
    <property type="match status" value="1"/>
</dbReference>
<keyword evidence="7" id="KW-1185">Reference proteome</keyword>
<gene>
    <name evidence="6" type="ORF">MYCTH_2066662</name>
</gene>
<evidence type="ECO:0000313" key="6">
    <source>
        <dbReference type="EMBL" id="AEO59636.1"/>
    </source>
</evidence>
<evidence type="ECO:0000256" key="1">
    <source>
        <dbReference type="ARBA" id="ARBA00022603"/>
    </source>
</evidence>
<evidence type="ECO:0000259" key="4">
    <source>
        <dbReference type="Pfam" id="PF00891"/>
    </source>
</evidence>
<dbReference type="InParanoid" id="G2QJ61"/>
<accession>G2QJ61</accession>
<evidence type="ECO:0000259" key="5">
    <source>
        <dbReference type="Pfam" id="PF08100"/>
    </source>
</evidence>
<dbReference type="OrthoDB" id="2410195at2759"/>
<dbReference type="Pfam" id="PF08100">
    <property type="entry name" value="Dimerisation"/>
    <property type="match status" value="1"/>
</dbReference>
<keyword evidence="3" id="KW-0949">S-adenosyl-L-methionine</keyword>
<dbReference type="OMA" id="PLPANWG"/>
<keyword evidence="2" id="KW-0808">Transferase</keyword>
<dbReference type="RefSeq" id="XP_003664881.1">
    <property type="nucleotide sequence ID" value="XM_003664833.1"/>
</dbReference>
<dbReference type="Gene3D" id="1.10.10.10">
    <property type="entry name" value="Winged helix-like DNA-binding domain superfamily/Winged helix DNA-binding domain"/>
    <property type="match status" value="1"/>
</dbReference>
<evidence type="ECO:0000313" key="7">
    <source>
        <dbReference type="Proteomes" id="UP000007322"/>
    </source>
</evidence>
<dbReference type="GeneID" id="11506753"/>
<dbReference type="InterPro" id="IPR012967">
    <property type="entry name" value="COMT_dimerisation"/>
</dbReference>
<evidence type="ECO:0000256" key="3">
    <source>
        <dbReference type="ARBA" id="ARBA00022691"/>
    </source>
</evidence>
<dbReference type="InterPro" id="IPR036390">
    <property type="entry name" value="WH_DNA-bd_sf"/>
</dbReference>